<feature type="compositionally biased region" description="Low complexity" evidence="1">
    <location>
        <begin position="110"/>
        <end position="124"/>
    </location>
</feature>
<dbReference type="EMBL" id="QWLL01000033">
    <property type="protein sequence ID" value="RII76771.1"/>
    <property type="molecule type" value="Genomic_DNA"/>
</dbReference>
<feature type="compositionally biased region" description="Polar residues" evidence="1">
    <location>
        <begin position="130"/>
        <end position="144"/>
    </location>
</feature>
<dbReference type="InterPro" id="IPR022385">
    <property type="entry name" value="Rhs_assc_core"/>
</dbReference>
<feature type="region of interest" description="Disordered" evidence="1">
    <location>
        <begin position="231"/>
        <end position="262"/>
    </location>
</feature>
<evidence type="ECO:0000256" key="1">
    <source>
        <dbReference type="SAM" id="MobiDB-lite"/>
    </source>
</evidence>
<dbReference type="AlphaFoldDB" id="A0A399M4R7"/>
<feature type="compositionally biased region" description="Low complexity" evidence="1">
    <location>
        <begin position="145"/>
        <end position="156"/>
    </location>
</feature>
<sequence>MSDVTPLRIQPYDPYGFSPLGLKQGTLGFNGWSRQSIAGLYLLGNGYRAYNPALRRFLSPDSWSPFGRGEINSYVYCKCDPVNFQDDSGHMSGRARGRPVARNNHRRLNSTGSSSSDGSSRSRSPINRGLDSSHSRVGQNNAGQAPSSPRRSSSSAEIHMPPQEALQRVAVDLGSLSDLIGALSLAESVGGARSDLRMQHPESAHLNSMINAGLGLDEELFLRTTDVRTSAGIQGGGNLSDQTLESINRERVDQIKRKTGSQ</sequence>
<comment type="caution">
    <text evidence="2">The sequence shown here is derived from an EMBL/GenBank/DDBJ whole genome shotgun (WGS) entry which is preliminary data.</text>
</comment>
<accession>A0A399M4R7</accession>
<reference evidence="2 3" key="1">
    <citation type="submission" date="2018-08" db="EMBL/GenBank/DDBJ databases">
        <title>Draft genome sequence of the cyanotroph, Pseudomonas monteilii BCN3.</title>
        <authorList>
            <person name="Jones L.B."/>
            <person name="Kunz D.A."/>
        </authorList>
    </citation>
    <scope>NUCLEOTIDE SEQUENCE [LARGE SCALE GENOMIC DNA]</scope>
    <source>
        <strain evidence="2 3">BCN3</strain>
    </source>
</reference>
<gene>
    <name evidence="2" type="ORF">D0894_15135</name>
</gene>
<name>A0A399M4R7_9PSED</name>
<feature type="region of interest" description="Disordered" evidence="1">
    <location>
        <begin position="88"/>
        <end position="158"/>
    </location>
</feature>
<protein>
    <submittedName>
        <fullName evidence="2">RHS repeat-associated core domain-containing protein</fullName>
    </submittedName>
</protein>
<dbReference type="Gene3D" id="2.180.10.10">
    <property type="entry name" value="RHS repeat-associated core"/>
    <property type="match status" value="1"/>
</dbReference>
<dbReference type="NCBIfam" id="TIGR03696">
    <property type="entry name" value="Rhs_assc_core"/>
    <property type="match status" value="1"/>
</dbReference>
<evidence type="ECO:0000313" key="3">
    <source>
        <dbReference type="Proteomes" id="UP000265875"/>
    </source>
</evidence>
<organism evidence="2 3">
    <name type="scientific">Pseudomonas monteilii</name>
    <dbReference type="NCBI Taxonomy" id="76759"/>
    <lineage>
        <taxon>Bacteria</taxon>
        <taxon>Pseudomonadati</taxon>
        <taxon>Pseudomonadota</taxon>
        <taxon>Gammaproteobacteria</taxon>
        <taxon>Pseudomonadales</taxon>
        <taxon>Pseudomonadaceae</taxon>
        <taxon>Pseudomonas</taxon>
    </lineage>
</organism>
<evidence type="ECO:0000313" key="2">
    <source>
        <dbReference type="EMBL" id="RII76771.1"/>
    </source>
</evidence>
<feature type="compositionally biased region" description="Basic residues" evidence="1">
    <location>
        <begin position="93"/>
        <end position="108"/>
    </location>
</feature>
<dbReference type="RefSeq" id="WP_119370383.1">
    <property type="nucleotide sequence ID" value="NZ_QWLL01000033.1"/>
</dbReference>
<dbReference type="Proteomes" id="UP000265875">
    <property type="component" value="Unassembled WGS sequence"/>
</dbReference>
<feature type="compositionally biased region" description="Basic and acidic residues" evidence="1">
    <location>
        <begin position="247"/>
        <end position="256"/>
    </location>
</feature>
<proteinExistence type="predicted"/>